<accession>A0ABY7NDZ7</accession>
<keyword evidence="9" id="KW-1185">Reference proteome</keyword>
<dbReference type="EMBL" id="CP075584">
    <property type="protein sequence ID" value="WBM80732.1"/>
    <property type="molecule type" value="Genomic_DNA"/>
</dbReference>
<evidence type="ECO:0000256" key="4">
    <source>
        <dbReference type="ARBA" id="ARBA00022989"/>
    </source>
</evidence>
<protein>
    <submittedName>
        <fullName evidence="8">Type II secretion system F family protein</fullName>
    </submittedName>
</protein>
<feature type="transmembrane region" description="Helical" evidence="6">
    <location>
        <begin position="236"/>
        <end position="256"/>
    </location>
</feature>
<reference evidence="8 9" key="1">
    <citation type="submission" date="2021-05" db="EMBL/GenBank/DDBJ databases">
        <authorList>
            <person name="Kumar R."/>
            <person name="Kumar A."/>
            <person name="Mukhia S."/>
        </authorList>
    </citation>
    <scope>NUCLEOTIDE SEQUENCE [LARGE SCALE GENOMIC DNA]</scope>
    <source>
        <strain evidence="8 9">ERMR7:08</strain>
    </source>
</reference>
<evidence type="ECO:0000256" key="3">
    <source>
        <dbReference type="ARBA" id="ARBA00022692"/>
    </source>
</evidence>
<evidence type="ECO:0000256" key="1">
    <source>
        <dbReference type="ARBA" id="ARBA00004651"/>
    </source>
</evidence>
<keyword evidence="2" id="KW-1003">Cell membrane</keyword>
<dbReference type="PANTHER" id="PTHR35007:SF2">
    <property type="entry name" value="PILUS ASSEMBLE PROTEIN"/>
    <property type="match status" value="1"/>
</dbReference>
<dbReference type="Proteomes" id="UP001212421">
    <property type="component" value="Chromosome"/>
</dbReference>
<dbReference type="Pfam" id="PF00482">
    <property type="entry name" value="T2SSF"/>
    <property type="match status" value="1"/>
</dbReference>
<sequence>MRLVLGCLLGAGLLLMAAPFLWPRRRATTGVPDSDPSPADGETGRPGQRGLATLRGVLAQAGLGSLPLPAFSAISLLLGLACTAVAEALIGVRALALVAGLVGALTPTTIVLWRARERRRTNRTVWPDVVDHLVSAVRSGLALPDSVSTLAESGPVPTRAAFADFARDYRATGSFGYSVDRLKAGLADPVADRILETLRMAREVGGSDLTLVLRDLAAWLRQDAAIRAEVEARQSWVVNAARLGVAAPWIVLLLLSSRPEGAVAYNTGSGVTVIVSGLAVSVIAYRLMVFIGRLPEERRWFR</sequence>
<evidence type="ECO:0000313" key="8">
    <source>
        <dbReference type="EMBL" id="WBM80732.1"/>
    </source>
</evidence>
<keyword evidence="4 6" id="KW-1133">Transmembrane helix</keyword>
<evidence type="ECO:0000313" key="9">
    <source>
        <dbReference type="Proteomes" id="UP001212421"/>
    </source>
</evidence>
<keyword evidence="3 6" id="KW-0812">Transmembrane</keyword>
<gene>
    <name evidence="8" type="ORF">KIV56_04975</name>
</gene>
<feature type="transmembrane region" description="Helical" evidence="6">
    <location>
        <begin position="94"/>
        <end position="113"/>
    </location>
</feature>
<comment type="subcellular location">
    <subcellularLocation>
        <location evidence="1">Cell membrane</location>
        <topology evidence="1">Multi-pass membrane protein</topology>
    </subcellularLocation>
</comment>
<evidence type="ECO:0000256" key="6">
    <source>
        <dbReference type="SAM" id="Phobius"/>
    </source>
</evidence>
<feature type="domain" description="Type II secretion system protein GspF" evidence="7">
    <location>
        <begin position="131"/>
        <end position="255"/>
    </location>
</feature>
<proteinExistence type="predicted"/>
<organism evidence="8 9">
    <name type="scientific">Cryobacterium breve</name>
    <dbReference type="NCBI Taxonomy" id="1259258"/>
    <lineage>
        <taxon>Bacteria</taxon>
        <taxon>Bacillati</taxon>
        <taxon>Actinomycetota</taxon>
        <taxon>Actinomycetes</taxon>
        <taxon>Micrococcales</taxon>
        <taxon>Microbacteriaceae</taxon>
        <taxon>Cryobacterium</taxon>
    </lineage>
</organism>
<dbReference type="PANTHER" id="PTHR35007">
    <property type="entry name" value="INTEGRAL MEMBRANE PROTEIN-RELATED"/>
    <property type="match status" value="1"/>
</dbReference>
<evidence type="ECO:0000256" key="2">
    <source>
        <dbReference type="ARBA" id="ARBA00022475"/>
    </source>
</evidence>
<evidence type="ECO:0000256" key="5">
    <source>
        <dbReference type="ARBA" id="ARBA00023136"/>
    </source>
</evidence>
<feature type="transmembrane region" description="Helical" evidence="6">
    <location>
        <begin position="268"/>
        <end position="292"/>
    </location>
</feature>
<keyword evidence="5 6" id="KW-0472">Membrane</keyword>
<name>A0ABY7NDZ7_9MICO</name>
<dbReference type="InterPro" id="IPR018076">
    <property type="entry name" value="T2SS_GspF_dom"/>
</dbReference>
<dbReference type="RefSeq" id="WP_281535413.1">
    <property type="nucleotide sequence ID" value="NZ_CP075584.1"/>
</dbReference>
<evidence type="ECO:0000259" key="7">
    <source>
        <dbReference type="Pfam" id="PF00482"/>
    </source>
</evidence>